<comment type="function">
    <text evidence="3">Responsible for synthesis of pseudouridine from uracil.</text>
</comment>
<sequence length="219" mass="24571">MDPEILYVDDDLLVINKPAGVIVHPDKTHDYPALTEWLEKKYPGFHLVHRIDRETSGVLVVARTEKAFEFLKSQFQNREIKKTYRAFVYGALKAERGVIDKPIGSARGGKGPRSAHLPHGATRDALTTYRVIQNGSDAAYVEVFPKTGRTHQIRVHFSAIQHPIICDPLYAPGRPKLLGFERLALHALSLTFTHPQGREMTFEAPLPADFIAAEARLRG</sequence>
<dbReference type="InterPro" id="IPR006224">
    <property type="entry name" value="PsdUridine_synth_RluA-like_CS"/>
</dbReference>
<dbReference type="GO" id="GO:0140098">
    <property type="term" value="F:catalytic activity, acting on RNA"/>
    <property type="evidence" value="ECO:0007669"/>
    <property type="project" value="UniProtKB-ARBA"/>
</dbReference>
<evidence type="ECO:0000259" key="4">
    <source>
        <dbReference type="Pfam" id="PF00849"/>
    </source>
</evidence>
<dbReference type="InterPro" id="IPR050188">
    <property type="entry name" value="RluA_PseudoU_synthase"/>
</dbReference>
<feature type="active site" evidence="2">
    <location>
        <position position="52"/>
    </location>
</feature>
<name>A0A1F4XRV8_9BACT</name>
<dbReference type="GO" id="GO:0000455">
    <property type="term" value="P:enzyme-directed rRNA pseudouridine synthesis"/>
    <property type="evidence" value="ECO:0007669"/>
    <property type="project" value="TreeGrafter"/>
</dbReference>
<evidence type="ECO:0000313" key="5">
    <source>
        <dbReference type="EMBL" id="OGC84430.1"/>
    </source>
</evidence>
<dbReference type="PANTHER" id="PTHR21600">
    <property type="entry name" value="MITOCHONDRIAL RNA PSEUDOURIDINE SYNTHASE"/>
    <property type="match status" value="1"/>
</dbReference>
<dbReference type="SUPFAM" id="SSF55120">
    <property type="entry name" value="Pseudouridine synthase"/>
    <property type="match status" value="1"/>
</dbReference>
<dbReference type="PANTHER" id="PTHR21600:SF87">
    <property type="entry name" value="RNA PSEUDOURIDYLATE SYNTHASE DOMAIN-CONTAINING PROTEIN 1"/>
    <property type="match status" value="1"/>
</dbReference>
<dbReference type="InterPro" id="IPR006145">
    <property type="entry name" value="PsdUridine_synth_RsuA/RluA"/>
</dbReference>
<evidence type="ECO:0000256" key="2">
    <source>
        <dbReference type="PIRSR" id="PIRSR606225-1"/>
    </source>
</evidence>
<comment type="caution">
    <text evidence="5">The sequence shown here is derived from an EMBL/GenBank/DDBJ whole genome shotgun (WGS) entry which is preliminary data.</text>
</comment>
<evidence type="ECO:0000313" key="6">
    <source>
        <dbReference type="Proteomes" id="UP000178091"/>
    </source>
</evidence>
<dbReference type="GO" id="GO:0003723">
    <property type="term" value="F:RNA binding"/>
    <property type="evidence" value="ECO:0007669"/>
    <property type="project" value="InterPro"/>
</dbReference>
<dbReference type="Pfam" id="PF00849">
    <property type="entry name" value="PseudoU_synth_2"/>
    <property type="match status" value="1"/>
</dbReference>
<dbReference type="Proteomes" id="UP000178091">
    <property type="component" value="Unassembled WGS sequence"/>
</dbReference>
<dbReference type="AlphaFoldDB" id="A0A1F4XRV8"/>
<dbReference type="GO" id="GO:0009982">
    <property type="term" value="F:pseudouridine synthase activity"/>
    <property type="evidence" value="ECO:0007669"/>
    <property type="project" value="InterPro"/>
</dbReference>
<dbReference type="Gene3D" id="3.30.2350.10">
    <property type="entry name" value="Pseudouridine synthase"/>
    <property type="match status" value="1"/>
</dbReference>
<dbReference type="PROSITE" id="PS01129">
    <property type="entry name" value="PSI_RLU"/>
    <property type="match status" value="1"/>
</dbReference>
<feature type="domain" description="Pseudouridine synthase RsuA/RluA-like" evidence="4">
    <location>
        <begin position="11"/>
        <end position="159"/>
    </location>
</feature>
<dbReference type="InterPro" id="IPR006225">
    <property type="entry name" value="PsdUridine_synth_RluC/D"/>
</dbReference>
<dbReference type="InterPro" id="IPR020103">
    <property type="entry name" value="PsdUridine_synth_cat_dom_sf"/>
</dbReference>
<organism evidence="5 6">
    <name type="scientific">Candidatus Adlerbacteria bacterium RIFCSPHIGHO2_12_FULL_53_18</name>
    <dbReference type="NCBI Taxonomy" id="1797242"/>
    <lineage>
        <taxon>Bacteria</taxon>
        <taxon>Candidatus Adleribacteriota</taxon>
    </lineage>
</organism>
<dbReference type="EC" id="5.4.99.-" evidence="3"/>
<dbReference type="EMBL" id="MEWW01000016">
    <property type="protein sequence ID" value="OGC84430.1"/>
    <property type="molecule type" value="Genomic_DNA"/>
</dbReference>
<reference evidence="5 6" key="1">
    <citation type="journal article" date="2016" name="Nat. Commun.">
        <title>Thousands of microbial genomes shed light on interconnected biogeochemical processes in an aquifer system.</title>
        <authorList>
            <person name="Anantharaman K."/>
            <person name="Brown C.T."/>
            <person name="Hug L.A."/>
            <person name="Sharon I."/>
            <person name="Castelle C.J."/>
            <person name="Probst A.J."/>
            <person name="Thomas B.C."/>
            <person name="Singh A."/>
            <person name="Wilkins M.J."/>
            <person name="Karaoz U."/>
            <person name="Brodie E.L."/>
            <person name="Williams K.H."/>
            <person name="Hubbard S.S."/>
            <person name="Banfield J.F."/>
        </authorList>
    </citation>
    <scope>NUCLEOTIDE SEQUENCE [LARGE SCALE GENOMIC DNA]</scope>
</reference>
<comment type="catalytic activity">
    <reaction evidence="3">
        <text>a uridine in RNA = a pseudouridine in RNA</text>
        <dbReference type="Rhea" id="RHEA:48348"/>
        <dbReference type="Rhea" id="RHEA-COMP:12068"/>
        <dbReference type="Rhea" id="RHEA-COMP:12069"/>
        <dbReference type="ChEBI" id="CHEBI:65314"/>
        <dbReference type="ChEBI" id="CHEBI:65315"/>
    </reaction>
</comment>
<keyword evidence="3" id="KW-0413">Isomerase</keyword>
<dbReference type="NCBIfam" id="TIGR00005">
    <property type="entry name" value="rluA_subfam"/>
    <property type="match status" value="1"/>
</dbReference>
<accession>A0A1F4XRV8</accession>
<evidence type="ECO:0000256" key="3">
    <source>
        <dbReference type="RuleBase" id="RU362028"/>
    </source>
</evidence>
<comment type="similarity">
    <text evidence="1 3">Belongs to the pseudouridine synthase RluA family.</text>
</comment>
<proteinExistence type="inferred from homology"/>
<evidence type="ECO:0000256" key="1">
    <source>
        <dbReference type="ARBA" id="ARBA00010876"/>
    </source>
</evidence>
<dbReference type="CDD" id="cd02869">
    <property type="entry name" value="PseudoU_synth_RluA_like"/>
    <property type="match status" value="1"/>
</dbReference>
<gene>
    <name evidence="5" type="ORF">A3F55_00440</name>
</gene>
<protein>
    <recommendedName>
        <fullName evidence="3">Pseudouridine synthase</fullName>
        <ecNumber evidence="3">5.4.99.-</ecNumber>
    </recommendedName>
</protein>